<protein>
    <submittedName>
        <fullName evidence="9">Zinc protease</fullName>
    </submittedName>
</protein>
<keyword evidence="10" id="KW-1185">Reference proteome</keyword>
<dbReference type="STRING" id="1484053.SAMN05444274_11715"/>
<gene>
    <name evidence="9" type="ORF">SAMN05444274_11715</name>
</gene>
<dbReference type="GO" id="GO:0006508">
    <property type="term" value="P:proteolysis"/>
    <property type="evidence" value="ECO:0007669"/>
    <property type="project" value="UniProtKB-KW"/>
</dbReference>
<evidence type="ECO:0000259" key="7">
    <source>
        <dbReference type="Pfam" id="PF00675"/>
    </source>
</evidence>
<dbReference type="Pfam" id="PF00675">
    <property type="entry name" value="Peptidase_M16"/>
    <property type="match status" value="1"/>
</dbReference>
<evidence type="ECO:0000313" key="9">
    <source>
        <dbReference type="EMBL" id="SHF98888.1"/>
    </source>
</evidence>
<evidence type="ECO:0000256" key="3">
    <source>
        <dbReference type="ARBA" id="ARBA00022801"/>
    </source>
</evidence>
<dbReference type="RefSeq" id="WP_083570876.1">
    <property type="nucleotide sequence ID" value="NZ_FQUM01000017.1"/>
</dbReference>
<dbReference type="Proteomes" id="UP000184164">
    <property type="component" value="Unassembled WGS sequence"/>
</dbReference>
<dbReference type="GO" id="GO:0046872">
    <property type="term" value="F:metal ion binding"/>
    <property type="evidence" value="ECO:0007669"/>
    <property type="project" value="InterPro"/>
</dbReference>
<keyword evidence="3" id="KW-0378">Hydrolase</keyword>
<keyword evidence="4" id="KW-0862">Zinc</keyword>
<evidence type="ECO:0000256" key="1">
    <source>
        <dbReference type="ARBA" id="ARBA00007261"/>
    </source>
</evidence>
<evidence type="ECO:0000259" key="8">
    <source>
        <dbReference type="Pfam" id="PF05193"/>
    </source>
</evidence>
<comment type="similarity">
    <text evidence="1">Belongs to the peptidase M16 family.</text>
</comment>
<evidence type="ECO:0000256" key="5">
    <source>
        <dbReference type="ARBA" id="ARBA00023049"/>
    </source>
</evidence>
<dbReference type="SUPFAM" id="SSF63411">
    <property type="entry name" value="LuxS/MPP-like metallohydrolase"/>
    <property type="match status" value="4"/>
</dbReference>
<proteinExistence type="inferred from homology"/>
<dbReference type="InterPro" id="IPR007863">
    <property type="entry name" value="Peptidase_M16_C"/>
</dbReference>
<feature type="signal peptide" evidence="6">
    <location>
        <begin position="1"/>
        <end position="18"/>
    </location>
</feature>
<dbReference type="Pfam" id="PF05193">
    <property type="entry name" value="Peptidase_M16_C"/>
    <property type="match status" value="2"/>
</dbReference>
<dbReference type="GO" id="GO:0008237">
    <property type="term" value="F:metallopeptidase activity"/>
    <property type="evidence" value="ECO:0007669"/>
    <property type="project" value="UniProtKB-KW"/>
</dbReference>
<keyword evidence="2 9" id="KW-0645">Protease</keyword>
<dbReference type="PANTHER" id="PTHR43690">
    <property type="entry name" value="NARDILYSIN"/>
    <property type="match status" value="1"/>
</dbReference>
<evidence type="ECO:0000256" key="6">
    <source>
        <dbReference type="SAM" id="SignalP"/>
    </source>
</evidence>
<feature type="domain" description="Peptidase M16 C-terminal" evidence="8">
    <location>
        <begin position="209"/>
        <end position="387"/>
    </location>
</feature>
<dbReference type="InterPro" id="IPR011249">
    <property type="entry name" value="Metalloenz_LuxS/M16"/>
</dbReference>
<dbReference type="InterPro" id="IPR050626">
    <property type="entry name" value="Peptidase_M16"/>
</dbReference>
<reference evidence="10" key="1">
    <citation type="submission" date="2016-11" db="EMBL/GenBank/DDBJ databases">
        <authorList>
            <person name="Varghese N."/>
            <person name="Submissions S."/>
        </authorList>
    </citation>
    <scope>NUCLEOTIDE SEQUENCE [LARGE SCALE GENOMIC DNA]</scope>
    <source>
        <strain evidence="10">DSM 26910</strain>
    </source>
</reference>
<keyword evidence="6" id="KW-0732">Signal</keyword>
<evidence type="ECO:0000256" key="2">
    <source>
        <dbReference type="ARBA" id="ARBA00022670"/>
    </source>
</evidence>
<keyword evidence="5" id="KW-0482">Metalloprotease</keyword>
<evidence type="ECO:0000313" key="10">
    <source>
        <dbReference type="Proteomes" id="UP000184164"/>
    </source>
</evidence>
<dbReference type="OrthoDB" id="9811314at2"/>
<organism evidence="9 10">
    <name type="scientific">Mariniphaga anaerophila</name>
    <dbReference type="NCBI Taxonomy" id="1484053"/>
    <lineage>
        <taxon>Bacteria</taxon>
        <taxon>Pseudomonadati</taxon>
        <taxon>Bacteroidota</taxon>
        <taxon>Bacteroidia</taxon>
        <taxon>Marinilabiliales</taxon>
        <taxon>Prolixibacteraceae</taxon>
        <taxon>Mariniphaga</taxon>
    </lineage>
</organism>
<dbReference type="Gene3D" id="3.30.830.10">
    <property type="entry name" value="Metalloenzyme, LuxS/M16 peptidase-like"/>
    <property type="match status" value="4"/>
</dbReference>
<feature type="domain" description="Peptidase M16 C-terminal" evidence="8">
    <location>
        <begin position="696"/>
        <end position="863"/>
    </location>
</feature>
<dbReference type="EMBL" id="FQUM01000017">
    <property type="protein sequence ID" value="SHF98888.1"/>
    <property type="molecule type" value="Genomic_DNA"/>
</dbReference>
<dbReference type="AlphaFoldDB" id="A0A1M5G599"/>
<feature type="chain" id="PRO_5012318997" evidence="6">
    <location>
        <begin position="19"/>
        <end position="933"/>
    </location>
</feature>
<evidence type="ECO:0000256" key="4">
    <source>
        <dbReference type="ARBA" id="ARBA00022833"/>
    </source>
</evidence>
<accession>A0A1M5G599</accession>
<feature type="domain" description="Peptidase M16 N-terminal" evidence="7">
    <location>
        <begin position="49"/>
        <end position="168"/>
    </location>
</feature>
<sequence>MRNIFLVVFLFGSLLLGAQQNYDLSDPIPVDPKVSKGVLENGMTYYVRANSEPQNRAELMLVVKAGSIDEDDDQQGLAHFAEHMAFNGTKNFPKNELINYFESIGMEFGPEINAYTSFDETVYMLKVPLDSALYMDKGLQVLYDWASQITDSDEEIEKERGVIREELRGGRNANFRMQQKWLPVFLHDSKYANRLPIGKLEIIQDAPPAALRRFRNDWYRPDLMAVVVVGDFDQEEMVQTVKQKFSEIPAVTEERTKEFFDIPPHKETLVSIVTDKEAQYPMAFVLYKHPLEKAKKLKDYRASIIHSLYNGMINERLAEKTQLAEPPFIIGQSTYSGMFGPVNVYQSVAVCHNGKIEEGLKAVLLENERVKKFGFTETELERQKKALLNTIEKTYNEREKQKSIRYAQEYTRNFLMTEEAIPGIENEYEYFNSFMPGISLEEVNALADKWITEENRVVVISAPEIEGVNVPGEDEVFALLNEVEETEVEPYEDAVTDVPLIADEPWPAKVVDEKKLENVDAVEWKLENGATVVVKTTDFKDDEILFRAWSPGGTSLYKAEDDVSADFAATIMSMSGIAGFDKITLDKMLSDKVFSVSPYVSQIREGFSGSAAVKDIESLLQMVYLYFTQPRFDETSFQAYMSRMQGILENRSASPEAVYQDSVSAILANYSERARPMSAELLKEANFARIRQIAVERFRNAADFKFFFVGNIDTALLKPMVEKYIGGIPYLDEKEAWRNLDINPPAGVVEKIVKRGQEDKSIQRIVFHGDFDYSSENAVKIDAVGRILGTRLLEVIREDKSSVYSIGARPSTSKYPDEEYTISIYYGTAPEKLDELKQAVFDVIKEFMEKGPSTDDLAKAKEKMLREREIALRENNFWMSILSNTYFLKDGDFSKFGSYDDIVNSLTVESVKAAFNKYFDFENYVSVALEPAE</sequence>
<dbReference type="PANTHER" id="PTHR43690:SF34">
    <property type="entry name" value="ZINC PROTEASE PQQL-LIKE"/>
    <property type="match status" value="1"/>
</dbReference>
<name>A0A1M5G599_9BACT</name>
<dbReference type="InterPro" id="IPR011765">
    <property type="entry name" value="Pept_M16_N"/>
</dbReference>